<dbReference type="EC" id="2.4.1.122" evidence="5"/>
<dbReference type="AlphaFoldDB" id="A0A7D7KY62"/>
<dbReference type="PANTHER" id="PTHR43685:SF5">
    <property type="entry name" value="GLYCOSYLTRANSFERASE EPSE-RELATED"/>
    <property type="match status" value="1"/>
</dbReference>
<dbReference type="EMBL" id="CP059343">
    <property type="protein sequence ID" value="QMS56290.1"/>
    <property type="molecule type" value="Genomic_DNA"/>
</dbReference>
<dbReference type="RefSeq" id="WP_094393423.1">
    <property type="nucleotide sequence ID" value="NZ_CP059343.1"/>
</dbReference>
<dbReference type="InterPro" id="IPR029044">
    <property type="entry name" value="Nucleotide-diphossugar_trans"/>
</dbReference>
<evidence type="ECO:0000313" key="5">
    <source>
        <dbReference type="EMBL" id="QMS56290.1"/>
    </source>
</evidence>
<keyword evidence="3 5" id="KW-0808">Transferase</keyword>
<keyword evidence="6" id="KW-1185">Reference proteome</keyword>
<reference evidence="5" key="1">
    <citation type="submission" date="2017-08" db="EMBL/GenBank/DDBJ databases">
        <authorList>
            <person name="Minaev M."/>
            <person name="Kurbakov K.A."/>
            <person name="Solodovnikova G.I."/>
            <person name="Kuznetsova O.A."/>
            <person name="Lisitsyn A.B."/>
        </authorList>
    </citation>
    <scope>NUCLEOTIDE SEQUENCE</scope>
    <source>
        <strain evidence="5">80</strain>
    </source>
</reference>
<feature type="domain" description="Glycosyltransferase 2-like" evidence="4">
    <location>
        <begin position="5"/>
        <end position="160"/>
    </location>
</feature>
<evidence type="ECO:0000313" key="6">
    <source>
        <dbReference type="Proteomes" id="UP000216825"/>
    </source>
</evidence>
<dbReference type="PANTHER" id="PTHR43685">
    <property type="entry name" value="GLYCOSYLTRANSFERASE"/>
    <property type="match status" value="1"/>
</dbReference>
<dbReference type="InterPro" id="IPR050834">
    <property type="entry name" value="Glycosyltransf_2"/>
</dbReference>
<keyword evidence="2 5" id="KW-0328">Glycosyltransferase</keyword>
<gene>
    <name evidence="5" type="primary">wbnJ</name>
    <name evidence="5" type="ORF">CIB50_0000993</name>
</gene>
<protein>
    <submittedName>
        <fullName evidence="5">O-antigen biosynthesis glycosyltransferase WbnJ</fullName>
        <ecNumber evidence="5">2.4.1.122</ecNumber>
    </submittedName>
</protein>
<dbReference type="Gene3D" id="3.90.550.10">
    <property type="entry name" value="Spore Coat Polysaccharide Biosynthesis Protein SpsA, Chain A"/>
    <property type="match status" value="1"/>
</dbReference>
<accession>A0A7D7KY62</accession>
<comment type="similarity">
    <text evidence="1">Belongs to the glycosyltransferase 2 family.</text>
</comment>
<dbReference type="InterPro" id="IPR001173">
    <property type="entry name" value="Glyco_trans_2-like"/>
</dbReference>
<dbReference type="KEGG" id="kvr:CIB50_0000993"/>
<dbReference type="SUPFAM" id="SSF53448">
    <property type="entry name" value="Nucleotide-diphospho-sugar transferases"/>
    <property type="match status" value="1"/>
</dbReference>
<name>A0A7D7KY62_KOCVA</name>
<dbReference type="Proteomes" id="UP000216825">
    <property type="component" value="Chromosome"/>
</dbReference>
<evidence type="ECO:0000256" key="2">
    <source>
        <dbReference type="ARBA" id="ARBA00022676"/>
    </source>
</evidence>
<dbReference type="GO" id="GO:0016263">
    <property type="term" value="F:glycoprotein-N-acetylgalactosamine 3-beta-galactosyltransferase activity"/>
    <property type="evidence" value="ECO:0007669"/>
    <property type="project" value="UniProtKB-EC"/>
</dbReference>
<organism evidence="5 6">
    <name type="scientific">Kocuria varians</name>
    <name type="common">Micrococcus varians</name>
    <dbReference type="NCBI Taxonomy" id="1272"/>
    <lineage>
        <taxon>Bacteria</taxon>
        <taxon>Bacillati</taxon>
        <taxon>Actinomycetota</taxon>
        <taxon>Actinomycetes</taxon>
        <taxon>Micrococcales</taxon>
        <taxon>Micrococcaceae</taxon>
        <taxon>Kocuria</taxon>
    </lineage>
</organism>
<evidence type="ECO:0000256" key="3">
    <source>
        <dbReference type="ARBA" id="ARBA00022679"/>
    </source>
</evidence>
<sequence length="283" mass="31022">MPLITVIMPAYRASGTIGRSIRSTLRAMPRDAQLVVGLDGPDDATERAARAVTDPRLVVRAHERNRGSVACTRELLLSTDSAFVAKMDADDLCAPWRFRLELAAMRHADIVCGSGIRFGGGAVPRPSYFGSLTSEEIGVLLPFTNPMFHPSMLARRETLLEANAYAVDSPAEDYVLWHDALLNGARLSKIAAPVIAYRLSAGQISGAEDYHRRVEADPEVRRVYQEWARATGRGWLLDDGGTPSHPSVPSERAAEVLTQVRPVTRPYARHQVMHHVEAAESSC</sequence>
<evidence type="ECO:0000256" key="1">
    <source>
        <dbReference type="ARBA" id="ARBA00006739"/>
    </source>
</evidence>
<reference evidence="5" key="2">
    <citation type="submission" date="2020-07" db="EMBL/GenBank/DDBJ databases">
        <title>Genome of starter culture bacteria Kocuria salsicia reveals its technological properties and safety for usage in meat industry.</title>
        <authorList>
            <person name="Michael M."/>
            <person name="Konstantin K."/>
            <person name="Evgenii K."/>
            <person name="Galina S."/>
            <person name="Oksana K."/>
            <person name="Andrei L."/>
        </authorList>
    </citation>
    <scope>NUCLEOTIDE SEQUENCE [LARGE SCALE GENOMIC DNA]</scope>
    <source>
        <strain evidence="5">80</strain>
    </source>
</reference>
<proteinExistence type="inferred from homology"/>
<evidence type="ECO:0000259" key="4">
    <source>
        <dbReference type="Pfam" id="PF00535"/>
    </source>
</evidence>
<dbReference type="Pfam" id="PF00535">
    <property type="entry name" value="Glycos_transf_2"/>
    <property type="match status" value="1"/>
</dbReference>